<proteinExistence type="predicted"/>
<evidence type="ECO:0000313" key="4">
    <source>
        <dbReference type="Proteomes" id="UP000611629"/>
    </source>
</evidence>
<keyword evidence="1" id="KW-0812">Transmembrane</keyword>
<reference evidence="3" key="1">
    <citation type="submission" date="2020-07" db="EMBL/GenBank/DDBJ databases">
        <title>Genomic analysis of a strain of Sedimentibacter Hydroxybenzoicus DSM7310.</title>
        <authorList>
            <person name="Ma S."/>
        </authorList>
    </citation>
    <scope>NUCLEOTIDE SEQUENCE</scope>
    <source>
        <strain evidence="3">DSM 7310</strain>
    </source>
</reference>
<feature type="transmembrane region" description="Helical" evidence="1">
    <location>
        <begin position="151"/>
        <end position="172"/>
    </location>
</feature>
<gene>
    <name evidence="3" type="ORF">HZF24_08060</name>
</gene>
<comment type="caution">
    <text evidence="3">The sequence shown here is derived from an EMBL/GenBank/DDBJ whole genome shotgun (WGS) entry which is preliminary data.</text>
</comment>
<evidence type="ECO:0000313" key="3">
    <source>
        <dbReference type="EMBL" id="NYB74095.1"/>
    </source>
</evidence>
<dbReference type="Proteomes" id="UP000611629">
    <property type="component" value="Unassembled WGS sequence"/>
</dbReference>
<dbReference type="Pfam" id="PF05569">
    <property type="entry name" value="Peptidase_M56"/>
    <property type="match status" value="1"/>
</dbReference>
<feature type="transmembrane region" description="Helical" evidence="1">
    <location>
        <begin position="32"/>
        <end position="55"/>
    </location>
</feature>
<feature type="transmembrane region" description="Helical" evidence="1">
    <location>
        <begin position="192"/>
        <end position="211"/>
    </location>
</feature>
<feature type="transmembrane region" description="Helical" evidence="1">
    <location>
        <begin position="6"/>
        <end position="25"/>
    </location>
</feature>
<evidence type="ECO:0000256" key="1">
    <source>
        <dbReference type="SAM" id="Phobius"/>
    </source>
</evidence>
<dbReference type="InterPro" id="IPR008756">
    <property type="entry name" value="Peptidase_M56"/>
</dbReference>
<organism evidence="3 4">
    <name type="scientific">Sedimentibacter hydroxybenzoicus DSM 7310</name>
    <dbReference type="NCBI Taxonomy" id="1123245"/>
    <lineage>
        <taxon>Bacteria</taxon>
        <taxon>Bacillati</taxon>
        <taxon>Bacillota</taxon>
        <taxon>Tissierellia</taxon>
        <taxon>Sedimentibacter</taxon>
    </lineage>
</organism>
<keyword evidence="1" id="KW-1133">Transmembrane helix</keyword>
<name>A0A974GWI6_SEDHY</name>
<dbReference type="EMBL" id="JACBNQ010000007">
    <property type="protein sequence ID" value="NYB74095.1"/>
    <property type="molecule type" value="Genomic_DNA"/>
</dbReference>
<keyword evidence="4" id="KW-1185">Reference proteome</keyword>
<accession>A0A974GWI6</accession>
<dbReference type="PANTHER" id="PTHR34978:SF3">
    <property type="entry name" value="SLR0241 PROTEIN"/>
    <property type="match status" value="1"/>
</dbReference>
<dbReference type="AlphaFoldDB" id="A0A974GWI6"/>
<feature type="domain" description="Peptidase M56" evidence="2">
    <location>
        <begin position="81"/>
        <end position="256"/>
    </location>
</feature>
<protein>
    <submittedName>
        <fullName evidence="3">M56 family metallopeptidase</fullName>
    </submittedName>
</protein>
<feature type="transmembrane region" description="Helical" evidence="1">
    <location>
        <begin position="297"/>
        <end position="318"/>
    </location>
</feature>
<dbReference type="CDD" id="cd07341">
    <property type="entry name" value="M56_BlaR1_MecR1_like"/>
    <property type="match status" value="1"/>
</dbReference>
<dbReference type="PANTHER" id="PTHR34978">
    <property type="entry name" value="POSSIBLE SENSOR-TRANSDUCER PROTEIN BLAR"/>
    <property type="match status" value="1"/>
</dbReference>
<dbReference type="InterPro" id="IPR052173">
    <property type="entry name" value="Beta-lactam_resp_regulator"/>
</dbReference>
<evidence type="ECO:0000259" key="2">
    <source>
        <dbReference type="Pfam" id="PF05569"/>
    </source>
</evidence>
<sequence>MTITVFSFVTSLLLFNIYIFLIAVIRPRNIFLFRFGIIPVIFLIAACIFRLIFFVELPFTKVLRSEIIYPSILDFFTSEIFEIHVYELLIGVWIAGSIYYLQKYIRQLIFLNKLANSLIETQDKRIISCMNKITTESSKNTKVKIVQSNEISVPMIAGFFKPVIYLPYTYFSDMDLKNILMHEWIHFLHKDAWTKLFVSLISVVFWWNPFVHILKNELSQTLELRCDLSIISRMEHENHLIYLESIIKVIKYANNKSLHKLRSAVGSTQLVSINGNENMTQRFELILNYLSCKKRNMLSSVILCAFILLSVVASYGFVVQPLYHPTVEKTHEESFAIFPENSYLVLNEDGTYSLYIDNKYIGFIENRDDEQFSSLPVK</sequence>
<keyword evidence="1" id="KW-0472">Membrane</keyword>
<feature type="transmembrane region" description="Helical" evidence="1">
    <location>
        <begin position="83"/>
        <end position="101"/>
    </location>
</feature>